<protein>
    <recommendedName>
        <fullName evidence="5">Transmembrane protein</fullName>
    </recommendedName>
</protein>
<organism evidence="3 4">
    <name type="scientific">Stylonychia lemnae</name>
    <name type="common">Ciliate</name>
    <dbReference type="NCBI Taxonomy" id="5949"/>
    <lineage>
        <taxon>Eukaryota</taxon>
        <taxon>Sar</taxon>
        <taxon>Alveolata</taxon>
        <taxon>Ciliophora</taxon>
        <taxon>Intramacronucleata</taxon>
        <taxon>Spirotrichea</taxon>
        <taxon>Stichotrichia</taxon>
        <taxon>Sporadotrichida</taxon>
        <taxon>Oxytrichidae</taxon>
        <taxon>Stylonychinae</taxon>
        <taxon>Stylonychia</taxon>
    </lineage>
</organism>
<feature type="region of interest" description="Disordered" evidence="1">
    <location>
        <begin position="454"/>
        <end position="473"/>
    </location>
</feature>
<evidence type="ECO:0000313" key="4">
    <source>
        <dbReference type="Proteomes" id="UP000039865"/>
    </source>
</evidence>
<keyword evidence="2" id="KW-1133">Transmembrane helix</keyword>
<feature type="compositionally biased region" description="Polar residues" evidence="1">
    <location>
        <begin position="403"/>
        <end position="414"/>
    </location>
</feature>
<feature type="transmembrane region" description="Helical" evidence="2">
    <location>
        <begin position="288"/>
        <end position="311"/>
    </location>
</feature>
<feature type="transmembrane region" description="Helical" evidence="2">
    <location>
        <begin position="44"/>
        <end position="63"/>
    </location>
</feature>
<evidence type="ECO:0000313" key="3">
    <source>
        <dbReference type="EMBL" id="CDW89402.1"/>
    </source>
</evidence>
<evidence type="ECO:0000256" key="1">
    <source>
        <dbReference type="SAM" id="MobiDB-lite"/>
    </source>
</evidence>
<dbReference type="InParanoid" id="A0A078B809"/>
<feature type="region of interest" description="Disordered" evidence="1">
    <location>
        <begin position="398"/>
        <end position="447"/>
    </location>
</feature>
<feature type="transmembrane region" description="Helical" evidence="2">
    <location>
        <begin position="12"/>
        <end position="32"/>
    </location>
</feature>
<feature type="transmembrane region" description="Helical" evidence="2">
    <location>
        <begin position="317"/>
        <end position="338"/>
    </location>
</feature>
<evidence type="ECO:0000256" key="2">
    <source>
        <dbReference type="SAM" id="Phobius"/>
    </source>
</evidence>
<sequence length="685" mass="80779">MKLLDPLWCYKITTQIPYIQLGFIIVITYHLVSDEFELENRQSAIAWLFLAHIFSFTVEFIRHMCYKCCKINNRFISFTFNFLHSAAYSGAIFYAQLKILEPGKSSLLNPEALSKDQNALLWLQMEIVYYYLYVGLAIVFLFLQSVFNLKIQVYDVKFVRKTDDVILKEKKQSPEATQPFLKDQNQNDKIQQRIDQKNKEWEDSYNNIRSHKKQNQDFLIIIIPQLQTFFIHGINLFFTIIFISLYDENSGEDNKPFQTQCIYIIVLSFILQLYTIFDQFNSQDFGQLTKIIIFIFDLIAPILLCTFIILAESSERIAKYCAYNYLSFIIGKWVFYLFHQIAKRIKNLQKSNEPEDEYIEKNKMKKQRLNPPYMNKVDVEVDMYSIAYLSIFELESNDDDSENQSQNKTPLLSGQNSQQQQQDKNQQNALTSSNDQEQLQQNQKQEQLQLNQNNQNSEDQKVNQQQNKRQEDVDIIPNNEVEAAKNFSTCVFIFCIQLILVSLVFMEFFSTDQVDSLTYEVLLTRLLLAILLHMQLEREIRQSITMLNYARLKVKSGQKRNALITVSVMQFFSAFGTEHVNILLICTQYSVKDVIMNFIALGVIAEIDNIYARTLQNNSIKKKIEDPDYIPLNLEHTPTLGPHKWYFPARVWHWIVMTFYQCYYYYFMPYTALLVSYIMSKNQSI</sequence>
<evidence type="ECO:0008006" key="5">
    <source>
        <dbReference type="Google" id="ProtNLM"/>
    </source>
</evidence>
<feature type="transmembrane region" description="Helical" evidence="2">
    <location>
        <begin position="663"/>
        <end position="680"/>
    </location>
</feature>
<keyword evidence="4" id="KW-1185">Reference proteome</keyword>
<feature type="transmembrane region" description="Helical" evidence="2">
    <location>
        <begin position="257"/>
        <end position="276"/>
    </location>
</feature>
<feature type="transmembrane region" description="Helical" evidence="2">
    <location>
        <begin position="130"/>
        <end position="151"/>
    </location>
</feature>
<proteinExistence type="predicted"/>
<gene>
    <name evidence="3" type="primary">Contig6251.g6685</name>
    <name evidence="3" type="ORF">STYLEM_18535</name>
</gene>
<reference evidence="3 4" key="1">
    <citation type="submission" date="2014-06" db="EMBL/GenBank/DDBJ databases">
        <authorList>
            <person name="Swart Estienne"/>
        </authorList>
    </citation>
    <scope>NUCLEOTIDE SEQUENCE [LARGE SCALE GENOMIC DNA]</scope>
    <source>
        <strain evidence="3 4">130c</strain>
    </source>
</reference>
<keyword evidence="2" id="KW-0812">Transmembrane</keyword>
<name>A0A078B809_STYLE</name>
<dbReference type="Proteomes" id="UP000039865">
    <property type="component" value="Unassembled WGS sequence"/>
</dbReference>
<dbReference type="EMBL" id="CCKQ01017507">
    <property type="protein sequence ID" value="CDW89402.1"/>
    <property type="molecule type" value="Genomic_DNA"/>
</dbReference>
<keyword evidence="2" id="KW-0472">Membrane</keyword>
<accession>A0A078B809</accession>
<feature type="transmembrane region" description="Helical" evidence="2">
    <location>
        <begin position="75"/>
        <end position="97"/>
    </location>
</feature>
<feature type="transmembrane region" description="Helical" evidence="2">
    <location>
        <begin position="487"/>
        <end position="505"/>
    </location>
</feature>
<feature type="compositionally biased region" description="Low complexity" evidence="1">
    <location>
        <begin position="415"/>
        <end position="447"/>
    </location>
</feature>
<dbReference type="AlphaFoldDB" id="A0A078B809"/>
<feature type="transmembrane region" description="Helical" evidence="2">
    <location>
        <begin position="218"/>
        <end position="245"/>
    </location>
</feature>